<dbReference type="Proteomes" id="UP000077266">
    <property type="component" value="Unassembled WGS sequence"/>
</dbReference>
<keyword evidence="3" id="KW-1185">Reference proteome</keyword>
<feature type="compositionally biased region" description="Polar residues" evidence="1">
    <location>
        <begin position="1309"/>
        <end position="1318"/>
    </location>
</feature>
<evidence type="ECO:0000256" key="1">
    <source>
        <dbReference type="SAM" id="MobiDB-lite"/>
    </source>
</evidence>
<dbReference type="InParanoid" id="A0A165ZND1"/>
<feature type="region of interest" description="Disordered" evidence="1">
    <location>
        <begin position="1290"/>
        <end position="1327"/>
    </location>
</feature>
<name>A0A165ZND1_EXIGL</name>
<reference evidence="2 3" key="1">
    <citation type="journal article" date="2016" name="Mol. Biol. Evol.">
        <title>Comparative Genomics of Early-Diverging Mushroom-Forming Fungi Provides Insights into the Origins of Lignocellulose Decay Capabilities.</title>
        <authorList>
            <person name="Nagy L.G."/>
            <person name="Riley R."/>
            <person name="Tritt A."/>
            <person name="Adam C."/>
            <person name="Daum C."/>
            <person name="Floudas D."/>
            <person name="Sun H."/>
            <person name="Yadav J.S."/>
            <person name="Pangilinan J."/>
            <person name="Larsson K.H."/>
            <person name="Matsuura K."/>
            <person name="Barry K."/>
            <person name="Labutti K."/>
            <person name="Kuo R."/>
            <person name="Ohm R.A."/>
            <person name="Bhattacharya S.S."/>
            <person name="Shirouzu T."/>
            <person name="Yoshinaga Y."/>
            <person name="Martin F.M."/>
            <person name="Grigoriev I.V."/>
            <person name="Hibbett D.S."/>
        </authorList>
    </citation>
    <scope>NUCLEOTIDE SEQUENCE [LARGE SCALE GENOMIC DNA]</scope>
    <source>
        <strain evidence="2 3">HHB12029</strain>
    </source>
</reference>
<feature type="compositionally biased region" description="Polar residues" evidence="1">
    <location>
        <begin position="1211"/>
        <end position="1223"/>
    </location>
</feature>
<accession>A0A165ZND1</accession>
<dbReference type="InterPro" id="IPR052957">
    <property type="entry name" value="Auxin_embryo_med"/>
</dbReference>
<proteinExistence type="predicted"/>
<protein>
    <recommendedName>
        <fullName evidence="4">Protein NO VEIN C-terminal domain-containing protein</fullName>
    </recommendedName>
</protein>
<dbReference type="STRING" id="1314781.A0A165ZND1"/>
<dbReference type="PANTHER" id="PTHR32387">
    <property type="entry name" value="WU:FJ29H11"/>
    <property type="match status" value="1"/>
</dbReference>
<dbReference type="PANTHER" id="PTHR32387:SF0">
    <property type="entry name" value="PROTEIN NO VEIN"/>
    <property type="match status" value="1"/>
</dbReference>
<dbReference type="Gene3D" id="3.30.565.10">
    <property type="entry name" value="Histidine kinase-like ATPase, C-terminal domain"/>
    <property type="match status" value="1"/>
</dbReference>
<dbReference type="OrthoDB" id="1262810at2759"/>
<dbReference type="SUPFAM" id="SSF55874">
    <property type="entry name" value="ATPase domain of HSP90 chaperone/DNA topoisomerase II/histidine kinase"/>
    <property type="match status" value="1"/>
</dbReference>
<gene>
    <name evidence="2" type="ORF">EXIGLDRAFT_842290</name>
</gene>
<feature type="region of interest" description="Disordered" evidence="1">
    <location>
        <begin position="1204"/>
        <end position="1246"/>
    </location>
</feature>
<evidence type="ECO:0008006" key="4">
    <source>
        <dbReference type="Google" id="ProtNLM"/>
    </source>
</evidence>
<dbReference type="NCBIfam" id="NF047352">
    <property type="entry name" value="P_loop_sacsin"/>
    <property type="match status" value="1"/>
</dbReference>
<dbReference type="EMBL" id="KV426230">
    <property type="protein sequence ID" value="KZV84329.1"/>
    <property type="molecule type" value="Genomic_DNA"/>
</dbReference>
<evidence type="ECO:0000313" key="2">
    <source>
        <dbReference type="EMBL" id="KZV84329.1"/>
    </source>
</evidence>
<feature type="compositionally biased region" description="Basic residues" evidence="1">
    <location>
        <begin position="1224"/>
        <end position="1239"/>
    </location>
</feature>
<organism evidence="2 3">
    <name type="scientific">Exidia glandulosa HHB12029</name>
    <dbReference type="NCBI Taxonomy" id="1314781"/>
    <lineage>
        <taxon>Eukaryota</taxon>
        <taxon>Fungi</taxon>
        <taxon>Dikarya</taxon>
        <taxon>Basidiomycota</taxon>
        <taxon>Agaricomycotina</taxon>
        <taxon>Agaricomycetes</taxon>
        <taxon>Auriculariales</taxon>
        <taxon>Exidiaceae</taxon>
        <taxon>Exidia</taxon>
    </lineage>
</organism>
<evidence type="ECO:0000313" key="3">
    <source>
        <dbReference type="Proteomes" id="UP000077266"/>
    </source>
</evidence>
<dbReference type="InterPro" id="IPR036890">
    <property type="entry name" value="HATPase_C_sf"/>
</dbReference>
<sequence>MSSAEEEVVRSIRCDNGVDEDLVRDAKQNPALWQTLQNLKLKLAKALDVLSDELYSKPAHFVLEVIQNATDNSYAPGSEPELRFVLRGSYMETECNEVGFTAENVRAFCGIGQSTKKNKAGYIGEKGIGAKSMFKVARTVSVHSNGFHFVLDRDQELGMISPQWLSNASNRPGWTLMRLDFCDNQQFTSVKTQLVHVRDSVLLFLDKLSRLTVDDGAPHPFTVSRTVRGNLVTITTAHDKISHRRYVRVAQTIPAYGSEPKRVGAQSTEIILAFPLNKSGQPLAQSQMVHAFLPMRSYGFKFIIQADFLTAANREDVLSDLQWNKAIRDSIATVFLTAFDDFRQMEDLVFTWPRFLPDSSSVVDTFFAPVTRLIKQRLVDTPCVMCENGEYRRPSGVRFLSSFAVSGASLIPEQYLPFRYVSKEYPQDVRTHLRHIGVQEMTFGDFLGGLVAMGDAITKQENEWLEEVCSVINTHGFKRQRQKFVPTDNRLLQLPLARLPSGLWLHGASANSLFFDSRQSRFPAGLNINVMHHDSKSPEREKLLTRLGVRNVDADVVVGKIFNLHRTNNSAPTLSAAMLLEHVLYVFEKRRDLRTTRIEPDSLYFVDDDNYLRRGNELYMDSARPNATRLSELFEAPARFIHSDYISPESLTAPQRTAWTTWLKGTFGVATSPRFANGRPAPEFYALIERLRTADPARLLLVLREYWDDIVDQDSWGALHYFSSVRIRCRNGAVVELRSTYLLSSSLSAFATDDMPQLPVEKPDAPEWNFLRKLGVSTEINASFFLKRLVALAQTKSATPTIVKTLYKQLEARFHEIPSEIRTAFRDNSLFFIRNNWSSKDAVVWDGPTIMTQKVALKRIFPSLEELFRTHLAIPDAHPTIVADELMFFYQSHGRSNLTKDDQATVLTLLEYGADTVDAINDGSCTDWTKNLRYTPILPVAVPGTTRVTLESPGGRYFLPDPTGELEELFSQHLPFIAASPSRLVTLQPLLELFGAASKQINKHVTQEILVNGVALELASDVGVRDQSASAFYSSRIPYLQRVQHFRRATAPFVRTINVISVKRIDAIYNVDVPDASPVQQSHGCWVKGNADGELGLFLSSSSQSSSRSKKSTVLSSLTRALGLGTTDKALIHNILFSDDAEDVKDLLRDSGVLELDPETAARILPVFPTTQPEEPSESVSSEWTELFSKTSLQSSSTSFTFSAPAFSTPNTSPFRPPNSSGQQHRKKKSQARPSHGRRSGSGSAFSQAMIDTAAADEGEADLGSYVNSDLGRQEIRSLSVVAQSVGLPRASFRGPNSQGGLRRPRISSPETSPTSTQRRSHQDERGKQVGFLGERFVYELLQNLLPDDFGHENWTSELRVHAGFPPFEGEELADFQYRDTSGALTRALFASEPDLMDARPEYLIEVKSTSGGQSEPFHMKRRQFLQALQATRSIQAGEPERLSSQVYVLFRVSGISNGGNPTLRAYVDPHDLLARGMLRIESESVEVRVVADE</sequence>